<proteinExistence type="predicted"/>
<feature type="region of interest" description="Disordered" evidence="1">
    <location>
        <begin position="204"/>
        <end position="249"/>
    </location>
</feature>
<evidence type="ECO:0000313" key="3">
    <source>
        <dbReference type="Proteomes" id="UP000053562"/>
    </source>
</evidence>
<dbReference type="Proteomes" id="UP000053562">
    <property type="component" value="Unassembled WGS sequence"/>
</dbReference>
<dbReference type="EMBL" id="KQ234498">
    <property type="protein sequence ID" value="KMZ77136.1"/>
    <property type="molecule type" value="Genomic_DNA"/>
</dbReference>
<accession>A0A0J9S2W9</accession>
<evidence type="ECO:0000313" key="2">
    <source>
        <dbReference type="EMBL" id="KMZ77136.1"/>
    </source>
</evidence>
<sequence length="322" mass="37562">MDRESENLHNYYEKCNEIIVKEPKDKMILICKKYHRFLDKYLTWSKLNSKFDVSLLLSYWLLENLIKIYADRNSNAVIVGFSALQGIWADFFDYRKIKETHIKNCKPERDIVNHEDWEKRKKLYEYYVDYYSLFESAKVHNTFCEQYYRKIKEFPPLYEYFQRQCSTDGYKCPQFFYSFKNENREYKLEELPCHTQMERAIAAEAEAKDRPSQHQSGLEPGQAAQGDGYGLSGSEQGTPRGGTITETSGIEKKVTHTVLGAAPVLLTATMLYRYTPLGPWIRRFRGGTTNSMSAMVGVSPYTQETGDMFSDDSANFISYQPI</sequence>
<dbReference type="AlphaFoldDB" id="A0A0J9S2W9"/>
<evidence type="ECO:0008006" key="4">
    <source>
        <dbReference type="Google" id="ProtNLM"/>
    </source>
</evidence>
<organism evidence="2 3">
    <name type="scientific">Plasmodium vivax India VII</name>
    <dbReference type="NCBI Taxonomy" id="1077284"/>
    <lineage>
        <taxon>Eukaryota</taxon>
        <taxon>Sar</taxon>
        <taxon>Alveolata</taxon>
        <taxon>Apicomplexa</taxon>
        <taxon>Aconoidasida</taxon>
        <taxon>Haemosporida</taxon>
        <taxon>Plasmodiidae</taxon>
        <taxon>Plasmodium</taxon>
        <taxon>Plasmodium (Plasmodium)</taxon>
    </lineage>
</organism>
<dbReference type="Pfam" id="PF05795">
    <property type="entry name" value="Plasmodium_Vir"/>
    <property type="match status" value="2"/>
</dbReference>
<protein>
    <recommendedName>
        <fullName evidence="4">VIR protein</fullName>
    </recommendedName>
</protein>
<dbReference type="InterPro" id="IPR008780">
    <property type="entry name" value="Plasmodium_Vir"/>
</dbReference>
<evidence type="ECO:0000256" key="1">
    <source>
        <dbReference type="SAM" id="MobiDB-lite"/>
    </source>
</evidence>
<reference evidence="2 3" key="1">
    <citation type="submission" date="2011-08" db="EMBL/GenBank/DDBJ databases">
        <title>The Genome Sequence of Plasmodium vivax India VII.</title>
        <authorList>
            <consortium name="The Broad Institute Genome Sequencing Platform"/>
            <consortium name="The Broad Institute Genome Sequencing Center for Infectious Disease"/>
            <person name="Neafsey D."/>
            <person name="Carlton J."/>
            <person name="Barnwell J."/>
            <person name="Collins W."/>
            <person name="Escalante A."/>
            <person name="Mullikin J."/>
            <person name="Saul A."/>
            <person name="Guigo R."/>
            <person name="Camara F."/>
            <person name="Young S.K."/>
            <person name="Zeng Q."/>
            <person name="Gargeya S."/>
            <person name="Fitzgerald M."/>
            <person name="Haas B."/>
            <person name="Abouelleil A."/>
            <person name="Alvarado L."/>
            <person name="Arachchi H.M."/>
            <person name="Berlin A."/>
            <person name="Brown A."/>
            <person name="Chapman S.B."/>
            <person name="Chen Z."/>
            <person name="Dunbar C."/>
            <person name="Freedman E."/>
            <person name="Gearin G."/>
            <person name="Gellesch M."/>
            <person name="Goldberg J."/>
            <person name="Griggs A."/>
            <person name="Gujja S."/>
            <person name="Heiman D."/>
            <person name="Howarth C."/>
            <person name="Larson L."/>
            <person name="Lui A."/>
            <person name="MacDonald P.J.P."/>
            <person name="Montmayeur A."/>
            <person name="Murphy C."/>
            <person name="Neiman D."/>
            <person name="Pearson M."/>
            <person name="Priest M."/>
            <person name="Roberts A."/>
            <person name="Saif S."/>
            <person name="Shea T."/>
            <person name="Shenoy N."/>
            <person name="Sisk P."/>
            <person name="Stolte C."/>
            <person name="Sykes S."/>
            <person name="Wortman J."/>
            <person name="Nusbaum C."/>
            <person name="Birren B."/>
        </authorList>
    </citation>
    <scope>NUCLEOTIDE SEQUENCE [LARGE SCALE GENOMIC DNA]</scope>
    <source>
        <strain evidence="2 3">India VII</strain>
    </source>
</reference>
<name>A0A0J9S2W9_PLAVI</name>
<gene>
    <name evidence="2" type="ORF">PVIIG_05346</name>
</gene>